<dbReference type="Proteomes" id="UP001055811">
    <property type="component" value="Linkage Group LG04"/>
</dbReference>
<protein>
    <submittedName>
        <fullName evidence="1">Uncharacterized protein</fullName>
    </submittedName>
</protein>
<keyword evidence="2" id="KW-1185">Reference proteome</keyword>
<sequence length="79" mass="9292">MTIFGFQSSYGFVDYFDRRYATLAIVTLNGRHLFGQRIKVNWAYAMMQEYCGIRRRGGRGDLDLFLFVTNRMPKVPLMI</sequence>
<accession>A0ACB9E2B6</accession>
<reference evidence="1 2" key="2">
    <citation type="journal article" date="2022" name="Mol. Ecol. Resour.">
        <title>The genomes of chicory, endive, great burdock and yacon provide insights into Asteraceae paleo-polyploidization history and plant inulin production.</title>
        <authorList>
            <person name="Fan W."/>
            <person name="Wang S."/>
            <person name="Wang H."/>
            <person name="Wang A."/>
            <person name="Jiang F."/>
            <person name="Liu H."/>
            <person name="Zhao H."/>
            <person name="Xu D."/>
            <person name="Zhang Y."/>
        </authorList>
    </citation>
    <scope>NUCLEOTIDE SEQUENCE [LARGE SCALE GENOMIC DNA]</scope>
    <source>
        <strain evidence="2">cv. Punajuju</strain>
        <tissue evidence="1">Leaves</tissue>
    </source>
</reference>
<comment type="caution">
    <text evidence="1">The sequence shown here is derived from an EMBL/GenBank/DDBJ whole genome shotgun (WGS) entry which is preliminary data.</text>
</comment>
<proteinExistence type="predicted"/>
<dbReference type="EMBL" id="CM042012">
    <property type="protein sequence ID" value="KAI3752985.1"/>
    <property type="molecule type" value="Genomic_DNA"/>
</dbReference>
<evidence type="ECO:0000313" key="1">
    <source>
        <dbReference type="EMBL" id="KAI3752985.1"/>
    </source>
</evidence>
<evidence type="ECO:0000313" key="2">
    <source>
        <dbReference type="Proteomes" id="UP001055811"/>
    </source>
</evidence>
<organism evidence="1 2">
    <name type="scientific">Cichorium intybus</name>
    <name type="common">Chicory</name>
    <dbReference type="NCBI Taxonomy" id="13427"/>
    <lineage>
        <taxon>Eukaryota</taxon>
        <taxon>Viridiplantae</taxon>
        <taxon>Streptophyta</taxon>
        <taxon>Embryophyta</taxon>
        <taxon>Tracheophyta</taxon>
        <taxon>Spermatophyta</taxon>
        <taxon>Magnoliopsida</taxon>
        <taxon>eudicotyledons</taxon>
        <taxon>Gunneridae</taxon>
        <taxon>Pentapetalae</taxon>
        <taxon>asterids</taxon>
        <taxon>campanulids</taxon>
        <taxon>Asterales</taxon>
        <taxon>Asteraceae</taxon>
        <taxon>Cichorioideae</taxon>
        <taxon>Cichorieae</taxon>
        <taxon>Cichoriinae</taxon>
        <taxon>Cichorium</taxon>
    </lineage>
</organism>
<reference evidence="2" key="1">
    <citation type="journal article" date="2022" name="Mol. Ecol. Resour.">
        <title>The genomes of chicory, endive, great burdock and yacon provide insights into Asteraceae palaeo-polyploidization history and plant inulin production.</title>
        <authorList>
            <person name="Fan W."/>
            <person name="Wang S."/>
            <person name="Wang H."/>
            <person name="Wang A."/>
            <person name="Jiang F."/>
            <person name="Liu H."/>
            <person name="Zhao H."/>
            <person name="Xu D."/>
            <person name="Zhang Y."/>
        </authorList>
    </citation>
    <scope>NUCLEOTIDE SEQUENCE [LARGE SCALE GENOMIC DNA]</scope>
    <source>
        <strain evidence="2">cv. Punajuju</strain>
    </source>
</reference>
<name>A0ACB9E2B6_CICIN</name>
<gene>
    <name evidence="1" type="ORF">L2E82_25028</name>
</gene>